<feature type="signal peptide" evidence="1">
    <location>
        <begin position="1"/>
        <end position="20"/>
    </location>
</feature>
<proteinExistence type="evidence at transcript level"/>
<evidence type="ECO:0000313" key="2">
    <source>
        <dbReference type="EMBL" id="ADE76621.1"/>
    </source>
</evidence>
<organism evidence="2">
    <name type="scientific">Picea sitchensis</name>
    <name type="common">Sitka spruce</name>
    <name type="synonym">Pinus sitchensis</name>
    <dbReference type="NCBI Taxonomy" id="3332"/>
    <lineage>
        <taxon>Eukaryota</taxon>
        <taxon>Viridiplantae</taxon>
        <taxon>Streptophyta</taxon>
        <taxon>Embryophyta</taxon>
        <taxon>Tracheophyta</taxon>
        <taxon>Spermatophyta</taxon>
        <taxon>Pinopsida</taxon>
        <taxon>Pinidae</taxon>
        <taxon>Conifers I</taxon>
        <taxon>Pinales</taxon>
        <taxon>Pinaceae</taxon>
        <taxon>Picea</taxon>
    </lineage>
</organism>
<evidence type="ECO:0008006" key="3">
    <source>
        <dbReference type="Google" id="ProtNLM"/>
    </source>
</evidence>
<sequence length="75" mass="8516">MPHFRAQVFLNLSMLLPFLGDFLDASSIFLQKRTSSRIGTLPANGFCVAFSDHQHNSNLFLRRVFAVKSICVSWL</sequence>
<dbReference type="AlphaFoldDB" id="D5AAQ2"/>
<keyword evidence="1" id="KW-0732">Signal</keyword>
<protein>
    <recommendedName>
        <fullName evidence="3">Secreted protein</fullName>
    </recommendedName>
</protein>
<evidence type="ECO:0000256" key="1">
    <source>
        <dbReference type="SAM" id="SignalP"/>
    </source>
</evidence>
<accession>D5AAQ2</accession>
<dbReference type="EMBL" id="BT123292">
    <property type="protein sequence ID" value="ADE76621.1"/>
    <property type="molecule type" value="mRNA"/>
</dbReference>
<feature type="chain" id="PRO_5003069201" description="Secreted protein" evidence="1">
    <location>
        <begin position="21"/>
        <end position="75"/>
    </location>
</feature>
<reference evidence="2" key="1">
    <citation type="submission" date="2010-04" db="EMBL/GenBank/DDBJ databases">
        <authorList>
            <person name="Reid K.E."/>
            <person name="Liao N."/>
            <person name="Chan S."/>
            <person name="Docking R."/>
            <person name="Taylor G."/>
            <person name="Moore R."/>
            <person name="Mayo M."/>
            <person name="Munro S."/>
            <person name="King J."/>
            <person name="Yanchuk A."/>
            <person name="Holt R."/>
            <person name="Jones S."/>
            <person name="Marra M."/>
            <person name="Ritland C.E."/>
            <person name="Ritland K."/>
            <person name="Bohlmann J."/>
        </authorList>
    </citation>
    <scope>NUCLEOTIDE SEQUENCE</scope>
    <source>
        <tissue evidence="2">Bud</tissue>
    </source>
</reference>
<name>D5AAQ2_PICSI</name>